<dbReference type="Proteomes" id="UP001159427">
    <property type="component" value="Unassembled WGS sequence"/>
</dbReference>
<evidence type="ECO:0000313" key="1">
    <source>
        <dbReference type="EMBL" id="CAH3028278.1"/>
    </source>
</evidence>
<accession>A0ABN8MLS5</accession>
<name>A0ABN8MLS5_9CNID</name>
<gene>
    <name evidence="1" type="ORF">PEVE_00033696</name>
</gene>
<evidence type="ECO:0000313" key="2">
    <source>
        <dbReference type="Proteomes" id="UP001159427"/>
    </source>
</evidence>
<proteinExistence type="predicted"/>
<keyword evidence="2" id="KW-1185">Reference proteome</keyword>
<organism evidence="1 2">
    <name type="scientific">Porites evermanni</name>
    <dbReference type="NCBI Taxonomy" id="104178"/>
    <lineage>
        <taxon>Eukaryota</taxon>
        <taxon>Metazoa</taxon>
        <taxon>Cnidaria</taxon>
        <taxon>Anthozoa</taxon>
        <taxon>Hexacorallia</taxon>
        <taxon>Scleractinia</taxon>
        <taxon>Fungiina</taxon>
        <taxon>Poritidae</taxon>
        <taxon>Porites</taxon>
    </lineage>
</organism>
<reference evidence="1 2" key="1">
    <citation type="submission" date="2022-05" db="EMBL/GenBank/DDBJ databases">
        <authorList>
            <consortium name="Genoscope - CEA"/>
            <person name="William W."/>
        </authorList>
    </citation>
    <scope>NUCLEOTIDE SEQUENCE [LARGE SCALE GENOMIC DNA]</scope>
</reference>
<protein>
    <submittedName>
        <fullName evidence="1">Uncharacterized protein</fullName>
    </submittedName>
</protein>
<comment type="caution">
    <text evidence="1">The sequence shown here is derived from an EMBL/GenBank/DDBJ whole genome shotgun (WGS) entry which is preliminary data.</text>
</comment>
<dbReference type="EMBL" id="CALNXI010000501">
    <property type="protein sequence ID" value="CAH3028278.1"/>
    <property type="molecule type" value="Genomic_DNA"/>
</dbReference>
<sequence>MKKKTRKYLQKLQFEYAFEREGVQVTFLVFSGRDDPQWFIQDNDARYKNIKEHLDAARGASLTYPPDWMNPRLGYKGFLVQEQAQEQPELIIGDKTKELQSILYDTLPPGWLKEPTLKEHFANVFELEIVRGKISAVNPAVKPLRPLPIVKLPKENLPAKKPPQPPPEEIVPAKKTISVGGRRKRYAYPYTPSTWNTNKQLDNNCYNYANNKVTDTFAQPGRGSGAKCRAQDAVCMRNSAVNDHLEFMDVAAGAPIPRVPNGKKHLVALYVRPGIDFHFYQMDQEGMWTHKPGRAPATDLDNANQLISDPRRATTDRNGYDAFGGFLLSNRDEVTIA</sequence>